<dbReference type="EMBL" id="JBBPBN010000047">
    <property type="protein sequence ID" value="KAK8994339.1"/>
    <property type="molecule type" value="Genomic_DNA"/>
</dbReference>
<gene>
    <name evidence="1" type="ORF">V6N11_045431</name>
</gene>
<name>A0ABR2Q1B3_9ROSI</name>
<protein>
    <recommendedName>
        <fullName evidence="3">Reverse transcriptase zinc-binding domain-containing protein</fullName>
    </recommendedName>
</protein>
<evidence type="ECO:0000313" key="1">
    <source>
        <dbReference type="EMBL" id="KAK8994339.1"/>
    </source>
</evidence>
<evidence type="ECO:0008006" key="3">
    <source>
        <dbReference type="Google" id="ProtNLM"/>
    </source>
</evidence>
<keyword evidence="2" id="KW-1185">Reference proteome</keyword>
<evidence type="ECO:0000313" key="2">
    <source>
        <dbReference type="Proteomes" id="UP001396334"/>
    </source>
</evidence>
<reference evidence="1 2" key="1">
    <citation type="journal article" date="2024" name="G3 (Bethesda)">
        <title>Genome assembly of Hibiscus sabdariffa L. provides insights into metabolisms of medicinal natural products.</title>
        <authorList>
            <person name="Kim T."/>
        </authorList>
    </citation>
    <scope>NUCLEOTIDE SEQUENCE [LARGE SCALE GENOMIC DNA]</scope>
    <source>
        <strain evidence="1">TK-2024</strain>
        <tissue evidence="1">Old leaves</tissue>
    </source>
</reference>
<comment type="caution">
    <text evidence="1">The sequence shown here is derived from an EMBL/GenBank/DDBJ whole genome shotgun (WGS) entry which is preliminary data.</text>
</comment>
<sequence length="88" mass="10276">MNDTARSFNWKKLLSLKLPQRAKVFLWLAIHQRCTSANTLWRTTIGPELIDEFLTMLFNMWMTRNLVSKGHAARASDIRDKLMAPLED</sequence>
<accession>A0ABR2Q1B3</accession>
<organism evidence="1 2">
    <name type="scientific">Hibiscus sabdariffa</name>
    <name type="common">roselle</name>
    <dbReference type="NCBI Taxonomy" id="183260"/>
    <lineage>
        <taxon>Eukaryota</taxon>
        <taxon>Viridiplantae</taxon>
        <taxon>Streptophyta</taxon>
        <taxon>Embryophyta</taxon>
        <taxon>Tracheophyta</taxon>
        <taxon>Spermatophyta</taxon>
        <taxon>Magnoliopsida</taxon>
        <taxon>eudicotyledons</taxon>
        <taxon>Gunneridae</taxon>
        <taxon>Pentapetalae</taxon>
        <taxon>rosids</taxon>
        <taxon>malvids</taxon>
        <taxon>Malvales</taxon>
        <taxon>Malvaceae</taxon>
        <taxon>Malvoideae</taxon>
        <taxon>Hibiscus</taxon>
    </lineage>
</organism>
<dbReference type="Proteomes" id="UP001396334">
    <property type="component" value="Unassembled WGS sequence"/>
</dbReference>
<proteinExistence type="predicted"/>